<feature type="binding site" evidence="6">
    <location>
        <position position="108"/>
    </location>
    <ligand>
        <name>Mg(2+)</name>
        <dbReference type="ChEBI" id="CHEBI:18420"/>
    </ligand>
</feature>
<dbReference type="GO" id="GO:0090729">
    <property type="term" value="F:toxin activity"/>
    <property type="evidence" value="ECO:0007669"/>
    <property type="project" value="UniProtKB-KW"/>
</dbReference>
<dbReference type="NCBIfam" id="TIGR00028">
    <property type="entry name" value="Mtu_PIN_fam"/>
    <property type="match status" value="1"/>
</dbReference>
<gene>
    <name evidence="6" type="primary">vapC</name>
    <name evidence="8" type="ORF">SGUI_1654</name>
</gene>
<comment type="similarity">
    <text evidence="6">Belongs to the PINc/VapC protein family.</text>
</comment>
<dbReference type="InterPro" id="IPR022907">
    <property type="entry name" value="VapC_family"/>
</dbReference>
<dbReference type="AlphaFoldDB" id="A0A1B1NC70"/>
<dbReference type="InterPro" id="IPR029060">
    <property type="entry name" value="PIN-like_dom_sf"/>
</dbReference>
<dbReference type="KEGG" id="serj:SGUI_1654"/>
<feature type="binding site" evidence="6">
    <location>
        <position position="5"/>
    </location>
    <ligand>
        <name>Mg(2+)</name>
        <dbReference type="ChEBI" id="CHEBI:18420"/>
    </ligand>
</feature>
<dbReference type="Pfam" id="PF01850">
    <property type="entry name" value="PIN"/>
    <property type="match status" value="1"/>
</dbReference>
<dbReference type="EMBL" id="CP014989">
    <property type="protein sequence ID" value="ANS79050.1"/>
    <property type="molecule type" value="Genomic_DNA"/>
</dbReference>
<dbReference type="Proteomes" id="UP000092482">
    <property type="component" value="Chromosome"/>
</dbReference>
<evidence type="ECO:0000256" key="3">
    <source>
        <dbReference type="ARBA" id="ARBA00022723"/>
    </source>
</evidence>
<proteinExistence type="inferred from homology"/>
<dbReference type="STRING" id="1758689.SGUI_1654"/>
<dbReference type="GO" id="GO:0016788">
    <property type="term" value="F:hydrolase activity, acting on ester bonds"/>
    <property type="evidence" value="ECO:0007669"/>
    <property type="project" value="InterPro"/>
</dbReference>
<evidence type="ECO:0000313" key="9">
    <source>
        <dbReference type="Proteomes" id="UP000092482"/>
    </source>
</evidence>
<evidence type="ECO:0000256" key="2">
    <source>
        <dbReference type="ARBA" id="ARBA00022722"/>
    </source>
</evidence>
<dbReference type="SUPFAM" id="SSF88723">
    <property type="entry name" value="PIN domain-like"/>
    <property type="match status" value="1"/>
</dbReference>
<dbReference type="GO" id="GO:0045926">
    <property type="term" value="P:negative regulation of growth"/>
    <property type="evidence" value="ECO:0007669"/>
    <property type="project" value="UniProtKB-ARBA"/>
</dbReference>
<dbReference type="InterPro" id="IPR002716">
    <property type="entry name" value="PIN_dom"/>
</dbReference>
<reference evidence="8 9" key="1">
    <citation type="submission" date="2016-03" db="EMBL/GenBank/DDBJ databases">
        <title>Shallow-sea hydrothermal system.</title>
        <authorList>
            <person name="Tang K."/>
        </authorList>
    </citation>
    <scope>NUCLEOTIDE SEQUENCE [LARGE SCALE GENOMIC DNA]</scope>
    <source>
        <strain evidence="8 9">JLT9</strain>
    </source>
</reference>
<evidence type="ECO:0000259" key="7">
    <source>
        <dbReference type="Pfam" id="PF01850"/>
    </source>
</evidence>
<dbReference type="GO" id="GO:0000287">
    <property type="term" value="F:magnesium ion binding"/>
    <property type="evidence" value="ECO:0007669"/>
    <property type="project" value="UniProtKB-UniRule"/>
</dbReference>
<keyword evidence="3 6" id="KW-0479">Metal-binding</keyword>
<dbReference type="GO" id="GO:0004540">
    <property type="term" value="F:RNA nuclease activity"/>
    <property type="evidence" value="ECO:0007669"/>
    <property type="project" value="InterPro"/>
</dbReference>
<dbReference type="InterPro" id="IPR006226">
    <property type="entry name" value="Mtu_PIN"/>
</dbReference>
<evidence type="ECO:0000256" key="4">
    <source>
        <dbReference type="ARBA" id="ARBA00022801"/>
    </source>
</evidence>
<sequence>MLVVDTNVLVYAAHVGSAHHAVTARWLEDTVKGPQVLAVPWVAALGFLRITTNPRVFAEPFTTDEALTALDAWLAHPGVTVPQPTTRHPQVLAGLLRESGTAGNLTTDAHIAALAVEHGAEVATFDRDFARFGVRVVVPGEG</sequence>
<name>A0A1B1NC70_9MICO</name>
<evidence type="ECO:0000313" key="8">
    <source>
        <dbReference type="EMBL" id="ANS79050.1"/>
    </source>
</evidence>
<organism evidence="8 9">
    <name type="scientific">Serinicoccus hydrothermalis</name>
    <dbReference type="NCBI Taxonomy" id="1758689"/>
    <lineage>
        <taxon>Bacteria</taxon>
        <taxon>Bacillati</taxon>
        <taxon>Actinomycetota</taxon>
        <taxon>Actinomycetes</taxon>
        <taxon>Micrococcales</taxon>
        <taxon>Ornithinimicrobiaceae</taxon>
        <taxon>Serinicoccus</taxon>
    </lineage>
</organism>
<keyword evidence="1 6" id="KW-1277">Toxin-antitoxin system</keyword>
<dbReference type="HAMAP" id="MF_00265">
    <property type="entry name" value="VapC_Nob1"/>
    <property type="match status" value="1"/>
</dbReference>
<evidence type="ECO:0000256" key="6">
    <source>
        <dbReference type="HAMAP-Rule" id="MF_00265"/>
    </source>
</evidence>
<accession>A0A1B1NC70</accession>
<keyword evidence="2 6" id="KW-0540">Nuclease</keyword>
<protein>
    <recommendedName>
        <fullName evidence="6">Ribonuclease VapC</fullName>
        <shortName evidence="6">RNase VapC</shortName>
        <ecNumber evidence="6">3.1.-.-</ecNumber>
    </recommendedName>
    <alternativeName>
        <fullName evidence="6">Toxin VapC</fullName>
    </alternativeName>
</protein>
<dbReference type="RefSeq" id="WP_066638711.1">
    <property type="nucleotide sequence ID" value="NZ_CP014989.1"/>
</dbReference>
<feature type="domain" description="PIN" evidence="7">
    <location>
        <begin position="3"/>
        <end position="132"/>
    </location>
</feature>
<dbReference type="EC" id="3.1.-.-" evidence="6"/>
<evidence type="ECO:0000256" key="5">
    <source>
        <dbReference type="ARBA" id="ARBA00022842"/>
    </source>
</evidence>
<dbReference type="CDD" id="cd18678">
    <property type="entry name" value="PIN_MtVapC25_VapC33-like"/>
    <property type="match status" value="1"/>
</dbReference>
<comment type="cofactor">
    <cofactor evidence="6">
        <name>Mg(2+)</name>
        <dbReference type="ChEBI" id="CHEBI:18420"/>
    </cofactor>
</comment>
<keyword evidence="5 6" id="KW-0460">Magnesium</keyword>
<evidence type="ECO:0000256" key="1">
    <source>
        <dbReference type="ARBA" id="ARBA00022649"/>
    </source>
</evidence>
<comment type="function">
    <text evidence="6">Toxic component of a toxin-antitoxin (TA) system. An RNase.</text>
</comment>
<dbReference type="Gene3D" id="3.40.50.1010">
    <property type="entry name" value="5'-nuclease"/>
    <property type="match status" value="1"/>
</dbReference>
<keyword evidence="9" id="KW-1185">Reference proteome</keyword>
<keyword evidence="6" id="KW-0800">Toxin</keyword>
<keyword evidence="4 6" id="KW-0378">Hydrolase</keyword>